<dbReference type="AlphaFoldDB" id="Q2VZF1"/>
<name>Q2VZF1_PARM1</name>
<reference evidence="1 2" key="1">
    <citation type="journal article" date="2005" name="DNA Res.">
        <title>Complete genome sequence of the facultative anaerobic magnetotactic bacterium Magnetospirillum sp. strain AMB-1.</title>
        <authorList>
            <person name="Matsunaga T."/>
            <person name="Okamura Y."/>
            <person name="Fukuda Y."/>
            <person name="Wahyudi A.T."/>
            <person name="Murase Y."/>
            <person name="Takeyama H."/>
        </authorList>
    </citation>
    <scope>NUCLEOTIDE SEQUENCE [LARGE SCALE GENOMIC DNA]</scope>
    <source>
        <strain evidence="2">ATCC 700264 / AMB-1</strain>
    </source>
</reference>
<proteinExistence type="predicted"/>
<dbReference type="STRING" id="342108.amb4220"/>
<dbReference type="HOGENOM" id="CLU_2735243_0_0_5"/>
<keyword evidence="2" id="KW-1185">Reference proteome</keyword>
<dbReference type="KEGG" id="mag:amb4220"/>
<sequence>MLLSGSFLVGSLPEAGGGNAYLGPDADYAGLVQRTIDGAKLSSKYDQSWQHETRTRQIDLLQSFLDRLGTA</sequence>
<dbReference type="Proteomes" id="UP000007058">
    <property type="component" value="Chromosome"/>
</dbReference>
<dbReference type="EMBL" id="AP007255">
    <property type="protein sequence ID" value="BAE53024.1"/>
    <property type="molecule type" value="Genomic_DNA"/>
</dbReference>
<organism evidence="1 2">
    <name type="scientific">Paramagnetospirillum magneticum (strain ATCC 700264 / AMB-1)</name>
    <name type="common">Magnetospirillum magneticum</name>
    <dbReference type="NCBI Taxonomy" id="342108"/>
    <lineage>
        <taxon>Bacteria</taxon>
        <taxon>Pseudomonadati</taxon>
        <taxon>Pseudomonadota</taxon>
        <taxon>Alphaproteobacteria</taxon>
        <taxon>Rhodospirillales</taxon>
        <taxon>Magnetospirillaceae</taxon>
        <taxon>Paramagnetospirillum</taxon>
    </lineage>
</organism>
<evidence type="ECO:0000313" key="2">
    <source>
        <dbReference type="Proteomes" id="UP000007058"/>
    </source>
</evidence>
<evidence type="ECO:0000313" key="1">
    <source>
        <dbReference type="EMBL" id="BAE53024.1"/>
    </source>
</evidence>
<accession>Q2VZF1</accession>
<protein>
    <submittedName>
        <fullName evidence="1">Uncharacterized protein</fullName>
    </submittedName>
</protein>
<gene>
    <name evidence="1" type="ordered locus">amb4220</name>
</gene>